<dbReference type="SMART" id="SM00100">
    <property type="entry name" value="cNMP"/>
    <property type="match status" value="1"/>
</dbReference>
<keyword evidence="3" id="KW-0804">Transcription</keyword>
<name>A0ABT7NNM6_9SPHI</name>
<evidence type="ECO:0000259" key="4">
    <source>
        <dbReference type="PROSITE" id="PS50042"/>
    </source>
</evidence>
<dbReference type="InterPro" id="IPR018490">
    <property type="entry name" value="cNMP-bd_dom_sf"/>
</dbReference>
<dbReference type="Gene3D" id="2.60.120.10">
    <property type="entry name" value="Jelly Rolls"/>
    <property type="match status" value="1"/>
</dbReference>
<feature type="domain" description="Cyclic nucleotide-binding" evidence="4">
    <location>
        <begin position="15"/>
        <end position="116"/>
    </location>
</feature>
<comment type="caution">
    <text evidence="5">The sequence shown here is derived from an EMBL/GenBank/DDBJ whole genome shotgun (WGS) entry which is preliminary data.</text>
</comment>
<proteinExistence type="predicted"/>
<keyword evidence="6" id="KW-1185">Reference proteome</keyword>
<keyword evidence="2" id="KW-0238">DNA-binding</keyword>
<evidence type="ECO:0000256" key="1">
    <source>
        <dbReference type="ARBA" id="ARBA00023015"/>
    </source>
</evidence>
<dbReference type="InterPro" id="IPR036390">
    <property type="entry name" value="WH_DNA-bd_sf"/>
</dbReference>
<dbReference type="SUPFAM" id="SSF51206">
    <property type="entry name" value="cAMP-binding domain-like"/>
    <property type="match status" value="1"/>
</dbReference>
<organism evidence="5 6">
    <name type="scientific">Sphingobacterium hotanense</name>
    <dbReference type="NCBI Taxonomy" id="649196"/>
    <lineage>
        <taxon>Bacteria</taxon>
        <taxon>Pseudomonadati</taxon>
        <taxon>Bacteroidota</taxon>
        <taxon>Sphingobacteriia</taxon>
        <taxon>Sphingobacteriales</taxon>
        <taxon>Sphingobacteriaceae</taxon>
        <taxon>Sphingobacterium</taxon>
    </lineage>
</organism>
<dbReference type="PROSITE" id="PS50042">
    <property type="entry name" value="CNMP_BINDING_3"/>
    <property type="match status" value="1"/>
</dbReference>
<dbReference type="SUPFAM" id="SSF46785">
    <property type="entry name" value="Winged helix' DNA-binding domain"/>
    <property type="match status" value="1"/>
</dbReference>
<dbReference type="InterPro" id="IPR050397">
    <property type="entry name" value="Env_Response_Regulators"/>
</dbReference>
<dbReference type="PANTHER" id="PTHR24567">
    <property type="entry name" value="CRP FAMILY TRANSCRIPTIONAL REGULATORY PROTEIN"/>
    <property type="match status" value="1"/>
</dbReference>
<reference evidence="5" key="1">
    <citation type="submission" date="2020-06" db="EMBL/GenBank/DDBJ databases">
        <authorList>
            <person name="Dong N."/>
        </authorList>
    </citation>
    <scope>NUCLEOTIDE SEQUENCE</scope>
    <source>
        <strain evidence="5">R1692</strain>
    </source>
</reference>
<dbReference type="SMART" id="SM00419">
    <property type="entry name" value="HTH_CRP"/>
    <property type="match status" value="1"/>
</dbReference>
<dbReference type="Proteomes" id="UP001170954">
    <property type="component" value="Unassembled WGS sequence"/>
</dbReference>
<dbReference type="Pfam" id="PF00027">
    <property type="entry name" value="cNMP_binding"/>
    <property type="match status" value="1"/>
</dbReference>
<reference evidence="5" key="2">
    <citation type="journal article" date="2022" name="Sci. Total Environ.">
        <title>Prevalence, transmission, and molecular epidemiology of tet(X)-positive bacteria among humans, animals, and environmental niches in China: An epidemiological, and genomic-based study.</title>
        <authorList>
            <person name="Dong N."/>
            <person name="Zeng Y."/>
            <person name="Cai C."/>
            <person name="Sun C."/>
            <person name="Lu J."/>
            <person name="Liu C."/>
            <person name="Zhou H."/>
            <person name="Sun Q."/>
            <person name="Shu L."/>
            <person name="Wang H."/>
            <person name="Wang Y."/>
            <person name="Wang S."/>
            <person name="Wu C."/>
            <person name="Chan E.W."/>
            <person name="Chen G."/>
            <person name="Shen Z."/>
            <person name="Chen S."/>
            <person name="Zhang R."/>
        </authorList>
    </citation>
    <scope>NUCLEOTIDE SEQUENCE</scope>
    <source>
        <strain evidence="5">R1692</strain>
    </source>
</reference>
<evidence type="ECO:0000313" key="5">
    <source>
        <dbReference type="EMBL" id="MDM1048548.1"/>
    </source>
</evidence>
<dbReference type="InterPro" id="IPR000595">
    <property type="entry name" value="cNMP-bd_dom"/>
</dbReference>
<dbReference type="PRINTS" id="PR00034">
    <property type="entry name" value="HTHCRP"/>
</dbReference>
<protein>
    <submittedName>
        <fullName evidence="5">Crp/Fnr family transcriptional regulator</fullName>
    </submittedName>
</protein>
<dbReference type="InterPro" id="IPR036388">
    <property type="entry name" value="WH-like_DNA-bd_sf"/>
</dbReference>
<dbReference type="Pfam" id="PF13545">
    <property type="entry name" value="HTH_Crp_2"/>
    <property type="match status" value="1"/>
</dbReference>
<dbReference type="CDD" id="cd00038">
    <property type="entry name" value="CAP_ED"/>
    <property type="match status" value="1"/>
</dbReference>
<dbReference type="InterPro" id="IPR014710">
    <property type="entry name" value="RmlC-like_jellyroll"/>
</dbReference>
<sequence length="203" mass="23194">MIPIEILLEKGAVKKNVDAGEVIYHENSNCNYYYQILTGRVRLSNFLDDGREVLHKVACANDGFGEVAIFDEGLHGITAVADSPTTLIKVSKDGFKEILKEYSSFYQFFAQKIAKDLHFKQFLTSLVCNFAPEDILLKLIHKLNEDRQLICQECHRLMLTRQQLANMTGLRVETIIRTMKQMERKEILQIIKGKVFVPADGLN</sequence>
<dbReference type="InterPro" id="IPR012318">
    <property type="entry name" value="HTH_CRP"/>
</dbReference>
<evidence type="ECO:0000313" key="6">
    <source>
        <dbReference type="Proteomes" id="UP001170954"/>
    </source>
</evidence>
<gene>
    <name evidence="5" type="ORF">HX018_09895</name>
</gene>
<evidence type="ECO:0000256" key="2">
    <source>
        <dbReference type="ARBA" id="ARBA00023125"/>
    </source>
</evidence>
<dbReference type="EMBL" id="JACAGK010000024">
    <property type="protein sequence ID" value="MDM1048548.1"/>
    <property type="molecule type" value="Genomic_DNA"/>
</dbReference>
<dbReference type="RefSeq" id="WP_286651324.1">
    <property type="nucleotide sequence ID" value="NZ_JACAGK010000024.1"/>
</dbReference>
<dbReference type="PANTHER" id="PTHR24567:SF26">
    <property type="entry name" value="REGULATORY PROTEIN YEIL"/>
    <property type="match status" value="1"/>
</dbReference>
<dbReference type="Gene3D" id="1.10.10.10">
    <property type="entry name" value="Winged helix-like DNA-binding domain superfamily/Winged helix DNA-binding domain"/>
    <property type="match status" value="1"/>
</dbReference>
<accession>A0ABT7NNM6</accession>
<keyword evidence="1" id="KW-0805">Transcription regulation</keyword>
<evidence type="ECO:0000256" key="3">
    <source>
        <dbReference type="ARBA" id="ARBA00023163"/>
    </source>
</evidence>